<dbReference type="GO" id="GO:0004252">
    <property type="term" value="F:serine-type endopeptidase activity"/>
    <property type="evidence" value="ECO:0007669"/>
    <property type="project" value="InterPro"/>
</dbReference>
<feature type="non-terminal residue" evidence="2">
    <location>
        <position position="1"/>
    </location>
</feature>
<dbReference type="FunFam" id="1.20.5.5270:FF:000001">
    <property type="entry name" value="Lon protease homolog, mitochondrial"/>
    <property type="match status" value="1"/>
</dbReference>
<evidence type="ECO:0000313" key="2">
    <source>
        <dbReference type="EMBL" id="HBC34570.1"/>
    </source>
</evidence>
<name>A0A352ISY7_9GAMM</name>
<dbReference type="GO" id="GO:0005524">
    <property type="term" value="F:ATP binding"/>
    <property type="evidence" value="ECO:0007669"/>
    <property type="project" value="InterPro"/>
</dbReference>
<dbReference type="Proteomes" id="UP000263489">
    <property type="component" value="Unassembled WGS sequence"/>
</dbReference>
<evidence type="ECO:0000259" key="1">
    <source>
        <dbReference type="PROSITE" id="PS51787"/>
    </source>
</evidence>
<dbReference type="PANTHER" id="PTHR43718">
    <property type="entry name" value="LON PROTEASE"/>
    <property type="match status" value="1"/>
</dbReference>
<dbReference type="Pfam" id="PF02190">
    <property type="entry name" value="LON_substr_bdg"/>
    <property type="match status" value="1"/>
</dbReference>
<dbReference type="PANTHER" id="PTHR43718:SF2">
    <property type="entry name" value="LON PROTEASE HOMOLOG, MITOCHONDRIAL"/>
    <property type="match status" value="1"/>
</dbReference>
<dbReference type="PROSITE" id="PS51787">
    <property type="entry name" value="LON_N"/>
    <property type="match status" value="1"/>
</dbReference>
<feature type="domain" description="Lon N-terminal" evidence="1">
    <location>
        <begin position="1"/>
        <end position="97"/>
    </location>
</feature>
<dbReference type="InterPro" id="IPR003111">
    <property type="entry name" value="Lon_prtase_N"/>
</dbReference>
<dbReference type="EMBL" id="DNNA01000153">
    <property type="protein sequence ID" value="HBC34570.1"/>
    <property type="molecule type" value="Genomic_DNA"/>
</dbReference>
<dbReference type="Gene3D" id="1.20.58.1480">
    <property type="match status" value="1"/>
</dbReference>
<protein>
    <submittedName>
        <fullName evidence="2">Endopeptidase La</fullName>
    </submittedName>
</protein>
<proteinExistence type="predicted"/>
<sequence>YLVEVEYPAEPEEEADELKAYTLAIISAIKELLRTNPLYGEEVKQYLSRFGPDDSSPLADFGASMTSAPGNELQDVLDTVPLLRRMEKVLLLMRKEQEVARLQSEISEEVNAKVQKHQREFFLKEQLKVIQRELGMAKDDKTADVERFEQRMAELQPPEAVQERFRDELEKLQVLEQGSPEYGVTRNYLDWLTQVPWG</sequence>
<dbReference type="InterPro" id="IPR027065">
    <property type="entry name" value="Lon_Prtase"/>
</dbReference>
<gene>
    <name evidence="2" type="ORF">DC045_09670</name>
</gene>
<dbReference type="GO" id="GO:0004176">
    <property type="term" value="F:ATP-dependent peptidase activity"/>
    <property type="evidence" value="ECO:0007669"/>
    <property type="project" value="InterPro"/>
</dbReference>
<dbReference type="Gene3D" id="1.20.5.5270">
    <property type="match status" value="1"/>
</dbReference>
<accession>A0A352ISY7</accession>
<comment type="caution">
    <text evidence="2">The sequence shown here is derived from an EMBL/GenBank/DDBJ whole genome shotgun (WGS) entry which is preliminary data.</text>
</comment>
<organism evidence="2 3">
    <name type="scientific">Marinobacter adhaerens</name>
    <dbReference type="NCBI Taxonomy" id="1033846"/>
    <lineage>
        <taxon>Bacteria</taxon>
        <taxon>Pseudomonadati</taxon>
        <taxon>Pseudomonadota</taxon>
        <taxon>Gammaproteobacteria</taxon>
        <taxon>Pseudomonadales</taxon>
        <taxon>Marinobacteraceae</taxon>
        <taxon>Marinobacter</taxon>
    </lineage>
</organism>
<feature type="non-terminal residue" evidence="2">
    <location>
        <position position="198"/>
    </location>
</feature>
<dbReference type="GO" id="GO:0006515">
    <property type="term" value="P:protein quality control for misfolded or incompletely synthesized proteins"/>
    <property type="evidence" value="ECO:0007669"/>
    <property type="project" value="TreeGrafter"/>
</dbReference>
<evidence type="ECO:0000313" key="3">
    <source>
        <dbReference type="Proteomes" id="UP000263489"/>
    </source>
</evidence>
<dbReference type="AlphaFoldDB" id="A0A352ISY7"/>
<reference evidence="2 3" key="1">
    <citation type="journal article" date="2018" name="Nat. Biotechnol.">
        <title>A standardized bacterial taxonomy based on genome phylogeny substantially revises the tree of life.</title>
        <authorList>
            <person name="Parks D.H."/>
            <person name="Chuvochina M."/>
            <person name="Waite D.W."/>
            <person name="Rinke C."/>
            <person name="Skarshewski A."/>
            <person name="Chaumeil P.A."/>
            <person name="Hugenholtz P."/>
        </authorList>
    </citation>
    <scope>NUCLEOTIDE SEQUENCE [LARGE SCALE GENOMIC DNA]</scope>
    <source>
        <strain evidence="2">UBA9380</strain>
    </source>
</reference>